<dbReference type="AlphaFoldDB" id="A0A5A8CIB1"/>
<evidence type="ECO:0000313" key="4">
    <source>
        <dbReference type="EMBL" id="KAA0157324.1"/>
    </source>
</evidence>
<dbReference type="Proteomes" id="UP000325113">
    <property type="component" value="Unassembled WGS sequence"/>
</dbReference>
<evidence type="ECO:0000313" key="6">
    <source>
        <dbReference type="EMBL" id="KAA0172114.1"/>
    </source>
</evidence>
<evidence type="ECO:0000313" key="10">
    <source>
        <dbReference type="Proteomes" id="UP000325113"/>
    </source>
</evidence>
<dbReference type="Pfam" id="PF00378">
    <property type="entry name" value="ECH_1"/>
    <property type="match status" value="1"/>
</dbReference>
<dbReference type="EMBL" id="VLTN01000026">
    <property type="protein sequence ID" value="KAA0151561.1"/>
    <property type="molecule type" value="Genomic_DNA"/>
</dbReference>
<dbReference type="Proteomes" id="UP000323011">
    <property type="component" value="Unassembled WGS sequence"/>
</dbReference>
<dbReference type="OMA" id="SCDMVVC"/>
<sequence>MLARGFSCVRVASARVAQSTRAASTAGAPGSLVELIGPDAQGVATIQLNAPATLNALTIPMGEEFERVVARVAEESSSVGAVVLRGAGRAFSAGGDLEFLRRRNMDSPSRNASIMRRFYERFLSVRRLPVPVVAAINGPAIGAGLCLALACDVRVAAASAKMGVTFVGLGLHPGMGATHTLPRIVGAQTAARLLLTGDVVSGEEAAALGMVAEAVSGDDDGEAAVAKATELAARMASKAPAAVRATVRTLRLGTEDGLERALWREADAQAQSYATADLVEGVSAIEQKRRPNFTQREGYAEAGVWHGPLSGRRL</sequence>
<comment type="caution">
    <text evidence="3">The sequence shown here is derived from an EMBL/GenBank/DDBJ whole genome shotgun (WGS) entry which is preliminary data.</text>
</comment>
<dbReference type="Proteomes" id="UP000324907">
    <property type="component" value="Unassembled WGS sequence"/>
</dbReference>
<dbReference type="InterPro" id="IPR018376">
    <property type="entry name" value="Enoyl-CoA_hyd/isom_CS"/>
</dbReference>
<accession>A0A5A8CIB1</accession>
<evidence type="ECO:0000313" key="9">
    <source>
        <dbReference type="Proteomes" id="UP000324907"/>
    </source>
</evidence>
<evidence type="ECO:0000313" key="5">
    <source>
        <dbReference type="EMBL" id="KAA0161387.1"/>
    </source>
</evidence>
<keyword evidence="8" id="KW-1185">Reference proteome</keyword>
<proteinExistence type="inferred from homology"/>
<evidence type="ECO:0000256" key="1">
    <source>
        <dbReference type="ARBA" id="ARBA00005254"/>
    </source>
</evidence>
<dbReference type="Proteomes" id="UP000322899">
    <property type="component" value="Unassembled WGS sequence"/>
</dbReference>
<gene>
    <name evidence="6" type="ORF">FNF27_06149</name>
    <name evidence="4" type="ORF">FNF28_06547</name>
    <name evidence="3" type="ORF">FNF29_04485</name>
    <name evidence="5" type="ORF">FNF31_03846</name>
</gene>
<dbReference type="CDD" id="cd06558">
    <property type="entry name" value="crotonase-like"/>
    <property type="match status" value="1"/>
</dbReference>
<evidence type="ECO:0000313" key="7">
    <source>
        <dbReference type="Proteomes" id="UP000322899"/>
    </source>
</evidence>
<name>A0A5A8CIB1_CAFRO</name>
<dbReference type="PANTHER" id="PTHR11941:SF173">
    <property type="entry name" value="3-HYDROXYBUTYRYL-COA DEHYDRATASE-LIKE PROTEIN, MITOCHONDRIAL"/>
    <property type="match status" value="1"/>
</dbReference>
<dbReference type="SUPFAM" id="SSF52096">
    <property type="entry name" value="ClpP/crotonase"/>
    <property type="match status" value="1"/>
</dbReference>
<dbReference type="PROSITE" id="PS00166">
    <property type="entry name" value="ENOYL_COA_HYDRATASE"/>
    <property type="match status" value="1"/>
</dbReference>
<dbReference type="InterPro" id="IPR001753">
    <property type="entry name" value="Enoyl-CoA_hydra/iso"/>
</dbReference>
<evidence type="ECO:0000256" key="2">
    <source>
        <dbReference type="RuleBase" id="RU003707"/>
    </source>
</evidence>
<dbReference type="GO" id="GO:0005739">
    <property type="term" value="C:mitochondrion"/>
    <property type="evidence" value="ECO:0007669"/>
    <property type="project" value="TreeGrafter"/>
</dbReference>
<reference evidence="7 8" key="1">
    <citation type="submission" date="2019-07" db="EMBL/GenBank/DDBJ databases">
        <title>Genomes of Cafeteria roenbergensis.</title>
        <authorList>
            <person name="Fischer M.G."/>
            <person name="Hackl T."/>
            <person name="Roman M."/>
        </authorList>
    </citation>
    <scope>NUCLEOTIDE SEQUENCE [LARGE SCALE GENOMIC DNA]</scope>
    <source>
        <strain evidence="3 8">BVI</strain>
        <strain evidence="5 10">Cflag</strain>
        <strain evidence="6 7">E4-10P</strain>
        <strain evidence="4 9">RCC970-E3</strain>
    </source>
</reference>
<dbReference type="EMBL" id="VLTM01000036">
    <property type="protein sequence ID" value="KAA0161387.1"/>
    <property type="molecule type" value="Genomic_DNA"/>
</dbReference>
<evidence type="ECO:0000313" key="8">
    <source>
        <dbReference type="Proteomes" id="UP000323011"/>
    </source>
</evidence>
<dbReference type="PANTHER" id="PTHR11941">
    <property type="entry name" value="ENOYL-COA HYDRATASE-RELATED"/>
    <property type="match status" value="1"/>
</dbReference>
<dbReference type="EMBL" id="VLTO01000050">
    <property type="protein sequence ID" value="KAA0172114.1"/>
    <property type="molecule type" value="Genomic_DNA"/>
</dbReference>
<dbReference type="OrthoDB" id="2139957at2759"/>
<protein>
    <submittedName>
        <fullName evidence="3">Uncharacterized protein</fullName>
    </submittedName>
</protein>
<evidence type="ECO:0000313" key="3">
    <source>
        <dbReference type="EMBL" id="KAA0151561.1"/>
    </source>
</evidence>
<dbReference type="GO" id="GO:0003824">
    <property type="term" value="F:catalytic activity"/>
    <property type="evidence" value="ECO:0007669"/>
    <property type="project" value="InterPro"/>
</dbReference>
<comment type="similarity">
    <text evidence="1 2">Belongs to the enoyl-CoA hydratase/isomerase family.</text>
</comment>
<dbReference type="GO" id="GO:0006635">
    <property type="term" value="P:fatty acid beta-oxidation"/>
    <property type="evidence" value="ECO:0007669"/>
    <property type="project" value="TreeGrafter"/>
</dbReference>
<dbReference type="Gene3D" id="3.90.226.10">
    <property type="entry name" value="2-enoyl-CoA Hydratase, Chain A, domain 1"/>
    <property type="match status" value="1"/>
</dbReference>
<dbReference type="EMBL" id="VLTL01000169">
    <property type="protein sequence ID" value="KAA0157324.1"/>
    <property type="molecule type" value="Genomic_DNA"/>
</dbReference>
<dbReference type="InterPro" id="IPR029045">
    <property type="entry name" value="ClpP/crotonase-like_dom_sf"/>
</dbReference>
<organism evidence="3 8">
    <name type="scientific">Cafeteria roenbergensis</name>
    <name type="common">Marine flagellate</name>
    <dbReference type="NCBI Taxonomy" id="33653"/>
    <lineage>
        <taxon>Eukaryota</taxon>
        <taxon>Sar</taxon>
        <taxon>Stramenopiles</taxon>
        <taxon>Bigyra</taxon>
        <taxon>Opalozoa</taxon>
        <taxon>Bicosoecida</taxon>
        <taxon>Cafeteriaceae</taxon>
        <taxon>Cafeteria</taxon>
    </lineage>
</organism>